<feature type="transmembrane region" description="Helical" evidence="1">
    <location>
        <begin position="70"/>
        <end position="87"/>
    </location>
</feature>
<feature type="transmembrane region" description="Helical" evidence="1">
    <location>
        <begin position="94"/>
        <end position="114"/>
    </location>
</feature>
<keyword evidence="1" id="KW-0812">Transmembrane</keyword>
<reference evidence="2 3" key="1">
    <citation type="submission" date="2017-06" db="EMBL/GenBank/DDBJ databases">
        <authorList>
            <person name="Kim H.J."/>
            <person name="Triplett B.A."/>
        </authorList>
    </citation>
    <scope>NUCLEOTIDE SEQUENCE [LARGE SCALE GENOMIC DNA]</scope>
    <source>
        <strain evidence="2 3">DSM 25597</strain>
    </source>
</reference>
<sequence>MKVTAKKNACDCGCSTSEETKPKGAKSMSMLNIGTGILFFLFPKCPFCWAAYASFFSFIGLDTVAYNSSWKYIILSIFLVGSLFVLWRHYRNKSWLNIILYTAGLSLLMVTYYLNFNQTWWLYVVAVLMLLSNLKMQKMSQLFGFGANH</sequence>
<dbReference type="RefSeq" id="WP_089372655.1">
    <property type="nucleotide sequence ID" value="NZ_BMEP01000005.1"/>
</dbReference>
<dbReference type="Proteomes" id="UP000198379">
    <property type="component" value="Unassembled WGS sequence"/>
</dbReference>
<proteinExistence type="predicted"/>
<keyword evidence="3" id="KW-1185">Reference proteome</keyword>
<organism evidence="2 3">
    <name type="scientific">Dokdonia pacifica</name>
    <dbReference type="NCBI Taxonomy" id="1627892"/>
    <lineage>
        <taxon>Bacteria</taxon>
        <taxon>Pseudomonadati</taxon>
        <taxon>Bacteroidota</taxon>
        <taxon>Flavobacteriia</taxon>
        <taxon>Flavobacteriales</taxon>
        <taxon>Flavobacteriaceae</taxon>
        <taxon>Dokdonia</taxon>
    </lineage>
</organism>
<evidence type="ECO:0000256" key="1">
    <source>
        <dbReference type="SAM" id="Phobius"/>
    </source>
</evidence>
<accession>A0A239BA07</accession>
<evidence type="ECO:0000313" key="3">
    <source>
        <dbReference type="Proteomes" id="UP000198379"/>
    </source>
</evidence>
<name>A0A239BA07_9FLAO</name>
<gene>
    <name evidence="2" type="ORF">SAMN06265376_10628</name>
</gene>
<feature type="transmembrane region" description="Helical" evidence="1">
    <location>
        <begin position="31"/>
        <end position="58"/>
    </location>
</feature>
<keyword evidence="1" id="KW-0472">Membrane</keyword>
<dbReference type="OrthoDB" id="668512at2"/>
<dbReference type="AlphaFoldDB" id="A0A239BA07"/>
<dbReference type="EMBL" id="FZNY01000006">
    <property type="protein sequence ID" value="SNS04777.1"/>
    <property type="molecule type" value="Genomic_DNA"/>
</dbReference>
<evidence type="ECO:0008006" key="4">
    <source>
        <dbReference type="Google" id="ProtNLM"/>
    </source>
</evidence>
<evidence type="ECO:0000313" key="2">
    <source>
        <dbReference type="EMBL" id="SNS04777.1"/>
    </source>
</evidence>
<feature type="transmembrane region" description="Helical" evidence="1">
    <location>
        <begin position="120"/>
        <end position="136"/>
    </location>
</feature>
<protein>
    <recommendedName>
        <fullName evidence="4">MerC mercury resistance protein</fullName>
    </recommendedName>
</protein>
<keyword evidence="1" id="KW-1133">Transmembrane helix</keyword>